<protein>
    <submittedName>
        <fullName evidence="2">Miro-like protein</fullName>
    </submittedName>
</protein>
<keyword evidence="3" id="KW-1185">Reference proteome</keyword>
<proteinExistence type="predicted"/>
<organism evidence="2 3">
    <name type="scientific">Ancylostoma caninum</name>
    <name type="common">Dog hookworm</name>
    <dbReference type="NCBI Taxonomy" id="29170"/>
    <lineage>
        <taxon>Eukaryota</taxon>
        <taxon>Metazoa</taxon>
        <taxon>Ecdysozoa</taxon>
        <taxon>Nematoda</taxon>
        <taxon>Chromadorea</taxon>
        <taxon>Rhabditida</taxon>
        <taxon>Rhabditina</taxon>
        <taxon>Rhabditomorpha</taxon>
        <taxon>Strongyloidea</taxon>
        <taxon>Ancylostomatidae</taxon>
        <taxon>Ancylostomatinae</taxon>
        <taxon>Ancylostoma</taxon>
    </lineage>
</organism>
<dbReference type="Gene3D" id="3.40.50.300">
    <property type="entry name" value="P-loop containing nucleotide triphosphate hydrolases"/>
    <property type="match status" value="1"/>
</dbReference>
<dbReference type="EMBL" id="JOJR01001281">
    <property type="protein sequence ID" value="RCN31519.1"/>
    <property type="molecule type" value="Genomic_DNA"/>
</dbReference>
<feature type="chain" id="PRO_5016826317" evidence="1">
    <location>
        <begin position="23"/>
        <end position="215"/>
    </location>
</feature>
<reference evidence="2 3" key="1">
    <citation type="submission" date="2014-10" db="EMBL/GenBank/DDBJ databases">
        <title>Draft genome of the hookworm Ancylostoma caninum.</title>
        <authorList>
            <person name="Mitreva M."/>
        </authorList>
    </citation>
    <scope>NUCLEOTIDE SEQUENCE [LARGE SCALE GENOMIC DNA]</scope>
    <source>
        <strain evidence="2 3">Baltimore</strain>
    </source>
</reference>
<gene>
    <name evidence="2" type="ORF">ANCCAN_22695</name>
</gene>
<evidence type="ECO:0000313" key="3">
    <source>
        <dbReference type="Proteomes" id="UP000252519"/>
    </source>
</evidence>
<feature type="signal peptide" evidence="1">
    <location>
        <begin position="1"/>
        <end position="22"/>
    </location>
</feature>
<dbReference type="SUPFAM" id="SSF52540">
    <property type="entry name" value="P-loop containing nucleoside triphosphate hydrolases"/>
    <property type="match status" value="1"/>
</dbReference>
<dbReference type="STRING" id="29170.A0A368FKI4"/>
<sequence length="215" mass="25246">MSIFRLLCTDGLIFLIQLPVRSSYPLSYFHTLYYLDHIHDNLNDFYWLRNRIFSCYSLQYCRNSMVFLVSLKKMDDDDYDRHFRLLICGGSGTGKSSLLSSFSFEGGGSEGTSVLKLDDENIRIDIRKKDKWQREYVSEFDAVVVVFAADDFKTFEYALEIVHSVQNCDFLPVVVIENKIDLIDNYNFFNKEAIENAIKQARIRLYRLKRKAGRF</sequence>
<dbReference type="AlphaFoldDB" id="A0A368FKI4"/>
<dbReference type="InterPro" id="IPR027417">
    <property type="entry name" value="P-loop_NTPase"/>
</dbReference>
<name>A0A368FKI4_ANCCA</name>
<keyword evidence="1" id="KW-0732">Signal</keyword>
<dbReference type="OrthoDB" id="6585768at2759"/>
<accession>A0A368FKI4</accession>
<evidence type="ECO:0000313" key="2">
    <source>
        <dbReference type="EMBL" id="RCN31519.1"/>
    </source>
</evidence>
<dbReference type="Proteomes" id="UP000252519">
    <property type="component" value="Unassembled WGS sequence"/>
</dbReference>
<comment type="caution">
    <text evidence="2">The sequence shown here is derived from an EMBL/GenBank/DDBJ whole genome shotgun (WGS) entry which is preliminary data.</text>
</comment>
<evidence type="ECO:0000256" key="1">
    <source>
        <dbReference type="SAM" id="SignalP"/>
    </source>
</evidence>